<proteinExistence type="predicted"/>
<dbReference type="PANTHER" id="PTHR38441">
    <property type="entry name" value="INTEGRAL MEMBRANE PROTEIN-RELATED"/>
    <property type="match status" value="1"/>
</dbReference>
<evidence type="ECO:0000313" key="3">
    <source>
        <dbReference type="Proteomes" id="UP001177120"/>
    </source>
</evidence>
<keyword evidence="1" id="KW-0812">Transmembrane</keyword>
<feature type="transmembrane region" description="Helical" evidence="1">
    <location>
        <begin position="75"/>
        <end position="94"/>
    </location>
</feature>
<accession>A0ABS2WNU2</accession>
<comment type="caution">
    <text evidence="2">The sequence shown here is derived from an EMBL/GenBank/DDBJ whole genome shotgun (WGS) entry which is preliminary data.</text>
</comment>
<evidence type="ECO:0000313" key="2">
    <source>
        <dbReference type="EMBL" id="MBN2910905.1"/>
    </source>
</evidence>
<keyword evidence="1" id="KW-0472">Membrane</keyword>
<dbReference type="EMBL" id="JAFHAP010000017">
    <property type="protein sequence ID" value="MBN2910905.1"/>
    <property type="molecule type" value="Genomic_DNA"/>
</dbReference>
<organism evidence="2 3">
    <name type="scientific">Polycladomyces zharkentensis</name>
    <dbReference type="NCBI Taxonomy" id="2807616"/>
    <lineage>
        <taxon>Bacteria</taxon>
        <taxon>Bacillati</taxon>
        <taxon>Bacillota</taxon>
        <taxon>Bacilli</taxon>
        <taxon>Bacillales</taxon>
        <taxon>Thermoactinomycetaceae</taxon>
        <taxon>Polycladomyces</taxon>
    </lineage>
</organism>
<dbReference type="InterPro" id="IPR007436">
    <property type="entry name" value="DUF485"/>
</dbReference>
<keyword evidence="3" id="KW-1185">Reference proteome</keyword>
<keyword evidence="1" id="KW-1133">Transmembrane helix</keyword>
<protein>
    <submittedName>
        <fullName evidence="2">DUF485 domain-containing protein</fullName>
    </submittedName>
</protein>
<dbReference type="Pfam" id="PF04341">
    <property type="entry name" value="DUF485"/>
    <property type="match status" value="1"/>
</dbReference>
<gene>
    <name evidence="2" type="ORF">JQC72_15500</name>
</gene>
<reference evidence="2" key="1">
    <citation type="journal article" date="2024" name="Int. J. Syst. Evol. Microbiol.">
        <title>Polycladomyces zharkentensis sp. nov., a novel thermophilic cellulose- and starch-degrading member of the Bacillota from a geothermal aquifer in Kazakhstan.</title>
        <authorList>
            <person name="Mashzhan A."/>
            <person name="Kistaubayeva A."/>
            <person name="Javier-Lopez R."/>
            <person name="Bissenova U."/>
            <person name="Bissenbay A."/>
            <person name="Birkeland N.K."/>
        </authorList>
    </citation>
    <scope>NUCLEOTIDE SEQUENCE</scope>
    <source>
        <strain evidence="2">ZKZ2T</strain>
    </source>
</reference>
<dbReference type="PANTHER" id="PTHR38441:SF1">
    <property type="entry name" value="MEMBRANE PROTEIN"/>
    <property type="match status" value="1"/>
</dbReference>
<sequence>MNKSAKGGSCMTTGSHRTDWEQIARSPEFRALMKRKRRFMIGSVVFFSLYYFALPILTGYFRFLNTPVFGSMNGAYLFALSQFFMAWVLAFLYIRHANRMDRLIEEMICKRKEKAS</sequence>
<name>A0ABS2WNU2_9BACL</name>
<evidence type="ECO:0000256" key="1">
    <source>
        <dbReference type="SAM" id="Phobius"/>
    </source>
</evidence>
<feature type="transmembrane region" description="Helical" evidence="1">
    <location>
        <begin position="39"/>
        <end position="63"/>
    </location>
</feature>
<dbReference type="Proteomes" id="UP001177120">
    <property type="component" value="Unassembled WGS sequence"/>
</dbReference>